<dbReference type="EMBL" id="LBZM01000055">
    <property type="protein sequence ID" value="KKR70188.1"/>
    <property type="molecule type" value="Genomic_DNA"/>
</dbReference>
<evidence type="ECO:0000313" key="2">
    <source>
        <dbReference type="Proteomes" id="UP000034664"/>
    </source>
</evidence>
<name>A0A0G0SZG6_9BACT</name>
<protein>
    <recommendedName>
        <fullName evidence="3">Translation elongation factor-like protein</fullName>
    </recommendedName>
</protein>
<evidence type="ECO:0000313" key="1">
    <source>
        <dbReference type="EMBL" id="KKR70188.1"/>
    </source>
</evidence>
<dbReference type="SUPFAM" id="SSF50447">
    <property type="entry name" value="Translation proteins"/>
    <property type="match status" value="1"/>
</dbReference>
<reference evidence="1 2" key="1">
    <citation type="journal article" date="2015" name="Nature">
        <title>rRNA introns, odd ribosomes, and small enigmatic genomes across a large radiation of phyla.</title>
        <authorList>
            <person name="Brown C.T."/>
            <person name="Hug L.A."/>
            <person name="Thomas B.C."/>
            <person name="Sharon I."/>
            <person name="Castelle C.J."/>
            <person name="Singh A."/>
            <person name="Wilkins M.J."/>
            <person name="Williams K.H."/>
            <person name="Banfield J.F."/>
        </authorList>
    </citation>
    <scope>NUCLEOTIDE SEQUENCE [LARGE SCALE GENOMIC DNA]</scope>
</reference>
<sequence>MKKVGTVTHYYGNIGVAIIALAGKLSKGDRVKFESGKTEFEQTVESMQIEHKEIDSAKKGEVIGMKVDEKVSEGAEVSLVE</sequence>
<dbReference type="Gene3D" id="2.40.30.10">
    <property type="entry name" value="Translation factors"/>
    <property type="match status" value="1"/>
</dbReference>
<comment type="caution">
    <text evidence="1">The sequence shown here is derived from an EMBL/GenBank/DDBJ whole genome shotgun (WGS) entry which is preliminary data.</text>
</comment>
<organism evidence="1 2">
    <name type="scientific">Candidatus Roizmanbacteria bacterium GW2011_GWB1_40_7</name>
    <dbReference type="NCBI Taxonomy" id="1618482"/>
    <lineage>
        <taxon>Bacteria</taxon>
        <taxon>Candidatus Roizmaniibacteriota</taxon>
    </lineage>
</organism>
<evidence type="ECO:0008006" key="3">
    <source>
        <dbReference type="Google" id="ProtNLM"/>
    </source>
</evidence>
<dbReference type="InterPro" id="IPR009000">
    <property type="entry name" value="Transl_B-barrel_sf"/>
</dbReference>
<proteinExistence type="predicted"/>
<gene>
    <name evidence="1" type="ORF">UU14_C0055G0010</name>
</gene>
<dbReference type="Proteomes" id="UP000034664">
    <property type="component" value="Unassembled WGS sequence"/>
</dbReference>
<accession>A0A0G0SZG6</accession>
<dbReference type="AlphaFoldDB" id="A0A0G0SZG6"/>